<dbReference type="RefSeq" id="WP_144070128.1">
    <property type="nucleotide sequence ID" value="NZ_JBITMB010000009.1"/>
</dbReference>
<dbReference type="EMBL" id="JBITMB010000009">
    <property type="protein sequence ID" value="MFI7444585.1"/>
    <property type="molecule type" value="Genomic_DNA"/>
</dbReference>
<keyword evidence="1" id="KW-0472">Membrane</keyword>
<sequence length="86" mass="8681">MAKCNGCGTEVSAGSLCALCAAKMISYHDGDYDDENDPAVKLYHQTAAKMNSPKPASGGCALVVLAITSLSALLAAVGIGIEHVIG</sequence>
<keyword evidence="1" id="KW-1133">Transmembrane helix</keyword>
<comment type="caution">
    <text evidence="2">The sequence shown here is derived from an EMBL/GenBank/DDBJ whole genome shotgun (WGS) entry which is preliminary data.</text>
</comment>
<protein>
    <recommendedName>
        <fullName evidence="4">Zinc ribbon domain-containing protein</fullName>
    </recommendedName>
</protein>
<reference evidence="2 3" key="1">
    <citation type="submission" date="2024-10" db="EMBL/GenBank/DDBJ databases">
        <title>The Natural Products Discovery Center: Release of the First 8490 Sequenced Strains for Exploring Actinobacteria Biosynthetic Diversity.</title>
        <authorList>
            <person name="Kalkreuter E."/>
            <person name="Kautsar S.A."/>
            <person name="Yang D."/>
            <person name="Bader C.D."/>
            <person name="Teijaro C.N."/>
            <person name="Fluegel L."/>
            <person name="Davis C.M."/>
            <person name="Simpson J.R."/>
            <person name="Lauterbach L."/>
            <person name="Steele A.D."/>
            <person name="Gui C."/>
            <person name="Meng S."/>
            <person name="Li G."/>
            <person name="Viehrig K."/>
            <person name="Ye F."/>
            <person name="Su P."/>
            <person name="Kiefer A.F."/>
            <person name="Nichols A."/>
            <person name="Cepeda A.J."/>
            <person name="Yan W."/>
            <person name="Fan B."/>
            <person name="Jiang Y."/>
            <person name="Adhikari A."/>
            <person name="Zheng C.-J."/>
            <person name="Schuster L."/>
            <person name="Cowan T.M."/>
            <person name="Smanski M.J."/>
            <person name="Chevrette M.G."/>
            <person name="De Carvalho L.P.S."/>
            <person name="Shen B."/>
        </authorList>
    </citation>
    <scope>NUCLEOTIDE SEQUENCE [LARGE SCALE GENOMIC DNA]</scope>
    <source>
        <strain evidence="2 3">NPDC049503</strain>
    </source>
</reference>
<evidence type="ECO:0000313" key="3">
    <source>
        <dbReference type="Proteomes" id="UP001612928"/>
    </source>
</evidence>
<feature type="transmembrane region" description="Helical" evidence="1">
    <location>
        <begin position="59"/>
        <end position="81"/>
    </location>
</feature>
<keyword evidence="3" id="KW-1185">Reference proteome</keyword>
<keyword evidence="1" id="KW-0812">Transmembrane</keyword>
<accession>A0ABW8ACT9</accession>
<dbReference type="Proteomes" id="UP001612928">
    <property type="component" value="Unassembled WGS sequence"/>
</dbReference>
<evidence type="ECO:0008006" key="4">
    <source>
        <dbReference type="Google" id="ProtNLM"/>
    </source>
</evidence>
<organism evidence="2 3">
    <name type="scientific">Nonomuraea indica</name>
    <dbReference type="NCBI Taxonomy" id="1581193"/>
    <lineage>
        <taxon>Bacteria</taxon>
        <taxon>Bacillati</taxon>
        <taxon>Actinomycetota</taxon>
        <taxon>Actinomycetes</taxon>
        <taxon>Streptosporangiales</taxon>
        <taxon>Streptosporangiaceae</taxon>
        <taxon>Nonomuraea</taxon>
    </lineage>
</organism>
<name>A0ABW8ACT9_9ACTN</name>
<proteinExistence type="predicted"/>
<evidence type="ECO:0000256" key="1">
    <source>
        <dbReference type="SAM" id="Phobius"/>
    </source>
</evidence>
<evidence type="ECO:0000313" key="2">
    <source>
        <dbReference type="EMBL" id="MFI7444585.1"/>
    </source>
</evidence>
<gene>
    <name evidence="2" type="ORF">ACIBP5_31835</name>
</gene>